<dbReference type="GO" id="GO:0005524">
    <property type="term" value="F:ATP binding"/>
    <property type="evidence" value="ECO:0007669"/>
    <property type="project" value="UniProtKB-KW"/>
</dbReference>
<name>A0AAE9ZVS7_9BACT</name>
<reference evidence="2" key="1">
    <citation type="submission" date="2023-03" db="EMBL/GenBank/DDBJ databases">
        <title>Lomoglobus Profundus gen. nov., sp. nov., a novel member of the phylum Verrucomicrobia, isolated from deep-marine sediment of South China Sea.</title>
        <authorList>
            <person name="Ahmad T."/>
            <person name="Ishaq S.E."/>
            <person name="Wang F."/>
        </authorList>
    </citation>
    <scope>NUCLEOTIDE SEQUENCE</scope>
    <source>
        <strain evidence="2">LMO-M01</strain>
    </source>
</reference>
<evidence type="ECO:0000259" key="1">
    <source>
        <dbReference type="Pfam" id="PF04326"/>
    </source>
</evidence>
<proteinExistence type="predicted"/>
<protein>
    <submittedName>
        <fullName evidence="2">ATP-binding protein</fullName>
    </submittedName>
</protein>
<dbReference type="Gene3D" id="3.30.565.60">
    <property type="match status" value="1"/>
</dbReference>
<dbReference type="InterPro" id="IPR038475">
    <property type="entry name" value="RecG_C_sf"/>
</dbReference>
<dbReference type="PANTHER" id="PTHR30595">
    <property type="entry name" value="GLPR-RELATED TRANSCRIPTIONAL REPRESSOR"/>
    <property type="match status" value="1"/>
</dbReference>
<dbReference type="Pfam" id="PF13749">
    <property type="entry name" value="HATPase_c_4"/>
    <property type="match status" value="1"/>
</dbReference>
<dbReference type="InterPro" id="IPR007421">
    <property type="entry name" value="Schlafen_AlbA_2_dom"/>
</dbReference>
<dbReference type="Pfam" id="PF04326">
    <property type="entry name" value="SLFN_AlbA_2"/>
    <property type="match status" value="1"/>
</dbReference>
<evidence type="ECO:0000313" key="3">
    <source>
        <dbReference type="Proteomes" id="UP001218638"/>
    </source>
</evidence>
<dbReference type="Gene3D" id="3.30.950.30">
    <property type="entry name" value="Schlafen, AAA domain"/>
    <property type="match status" value="1"/>
</dbReference>
<organism evidence="2 3">
    <name type="scientific">Synoicihabitans lomoniglobus</name>
    <dbReference type="NCBI Taxonomy" id="2909285"/>
    <lineage>
        <taxon>Bacteria</taxon>
        <taxon>Pseudomonadati</taxon>
        <taxon>Verrucomicrobiota</taxon>
        <taxon>Opitutia</taxon>
        <taxon>Opitutales</taxon>
        <taxon>Opitutaceae</taxon>
        <taxon>Synoicihabitans</taxon>
    </lineage>
</organism>
<feature type="domain" description="Schlafen AlbA-2" evidence="1">
    <location>
        <begin position="16"/>
        <end position="122"/>
    </location>
</feature>
<dbReference type="InterPro" id="IPR038461">
    <property type="entry name" value="Schlafen_AlbA_2_dom_sf"/>
</dbReference>
<dbReference type="AlphaFoldDB" id="A0AAE9ZVS7"/>
<dbReference type="KEGG" id="slom:PXH66_22410"/>
<keyword evidence="3" id="KW-1185">Reference proteome</keyword>
<dbReference type="PANTHER" id="PTHR30595:SF6">
    <property type="entry name" value="SCHLAFEN ALBA-2 DOMAIN-CONTAINING PROTEIN"/>
    <property type="match status" value="1"/>
</dbReference>
<keyword evidence="2" id="KW-0067">ATP-binding</keyword>
<accession>A0AAE9ZVS7</accession>
<dbReference type="Proteomes" id="UP001218638">
    <property type="component" value="Chromosome"/>
</dbReference>
<dbReference type="RefSeq" id="WP_330929487.1">
    <property type="nucleotide sequence ID" value="NZ_CP119075.1"/>
</dbReference>
<dbReference type="EMBL" id="CP119075">
    <property type="protein sequence ID" value="WED65101.1"/>
    <property type="molecule type" value="Genomic_DNA"/>
</dbReference>
<evidence type="ECO:0000313" key="2">
    <source>
        <dbReference type="EMBL" id="WED65101.1"/>
    </source>
</evidence>
<sequence length="546" mass="61442">MPTSSSQFEQWLDAPEGTNIEFKSAAGGYHFDRLLQYCVALANEGGGQIIFGVTDRRPRSVSGTQAFAEPGRTEEGLYQRLHHRIPVEEYYHGSTRTVIVHVPGRLPGTAWSIDGRYLKRAGDGLVGMPDTELRAIFSETGPDFTATPCPADISVLNPDLVATFRERWAVKSGNPRLRQLSDAALLQDAELLVDDRPCYAALLLMGTREALSQFLPQAEVVFEYRSSEASGPAQDREEFRTGFLGFQDALWKKINLRNDRQSYQDDFFRYDIPTFDEVAIREAILNAVAHRDYRFGGSIFIRQYARRLEIVSPGGLPLGITPDNIADQQNPRNRRLAEALQRIGFVERAGQGMNLMIENAIRQTKPLPSFAGSADHEVQLTLAGTVQNPAFIRYLERLGDDRLSTFSTYDYLTLDALQRDVPQPLEERMSARLPSLLEIGAVERMGRGKGTRYLLSRELFAAMGKSGAYTRQRGLDHETNKALLMKHLWDHATTGAPKRDLVQVLPSVSASSLHRLLEELRDSGFAELRGERRWARWFPLKPYVPN</sequence>
<keyword evidence="2" id="KW-0547">Nucleotide-binding</keyword>
<gene>
    <name evidence="2" type="ORF">PXH66_22410</name>
</gene>